<evidence type="ECO:0000313" key="1">
    <source>
        <dbReference type="EMBL" id="MED3562304.1"/>
    </source>
</evidence>
<dbReference type="EMBL" id="JARMQG010000084">
    <property type="protein sequence ID" value="MED3562304.1"/>
    <property type="molecule type" value="Genomic_DNA"/>
</dbReference>
<dbReference type="Proteomes" id="UP001330749">
    <property type="component" value="Unassembled WGS sequence"/>
</dbReference>
<name>A0ABU6N7Y1_9BACI</name>
<organism evidence="1 2">
    <name type="scientific">Bacillus xiapuensis</name>
    <dbReference type="NCBI Taxonomy" id="2014075"/>
    <lineage>
        <taxon>Bacteria</taxon>
        <taxon>Bacillati</taxon>
        <taxon>Bacillota</taxon>
        <taxon>Bacilli</taxon>
        <taxon>Bacillales</taxon>
        <taxon>Bacillaceae</taxon>
        <taxon>Bacillus</taxon>
    </lineage>
</organism>
<dbReference type="RefSeq" id="WP_327967208.1">
    <property type="nucleotide sequence ID" value="NZ_JARMQG010000084.1"/>
</dbReference>
<gene>
    <name evidence="1" type="ORF">P4447_07535</name>
</gene>
<evidence type="ECO:0000313" key="2">
    <source>
        <dbReference type="Proteomes" id="UP001330749"/>
    </source>
</evidence>
<proteinExistence type="predicted"/>
<reference evidence="1 2" key="1">
    <citation type="submission" date="2023-03" db="EMBL/GenBank/DDBJ databases">
        <title>Bacillus Genome Sequencing.</title>
        <authorList>
            <person name="Dunlap C."/>
        </authorList>
    </citation>
    <scope>NUCLEOTIDE SEQUENCE [LARGE SCALE GENOMIC DNA]</scope>
    <source>
        <strain evidence="1 2">B-14544</strain>
    </source>
</reference>
<protein>
    <submittedName>
        <fullName evidence="1">Uncharacterized protein</fullName>
    </submittedName>
</protein>
<sequence length="52" mass="6048">MIKIKVEKELENWNVCLYVNDKFIRKICECYDEEYANLIAVSLANPIGAKVI</sequence>
<comment type="caution">
    <text evidence="1">The sequence shown here is derived from an EMBL/GenBank/DDBJ whole genome shotgun (WGS) entry which is preliminary data.</text>
</comment>
<keyword evidence="2" id="KW-1185">Reference proteome</keyword>
<accession>A0ABU6N7Y1</accession>